<name>A0A5C6LPQ2_9BACT</name>
<feature type="signal peptide" evidence="2">
    <location>
        <begin position="1"/>
        <end position="21"/>
    </location>
</feature>
<proteinExistence type="predicted"/>
<dbReference type="EMBL" id="VOHS01000026">
    <property type="protein sequence ID" value="TWV98080.1"/>
    <property type="molecule type" value="Genomic_DNA"/>
</dbReference>
<keyword evidence="4" id="KW-1185">Reference proteome</keyword>
<reference evidence="3 4" key="1">
    <citation type="submission" date="2019-08" db="EMBL/GenBank/DDBJ databases">
        <title>Whole genome sequencing of chitin degrading bacteria Chitinophaga pinensis YS16.</title>
        <authorList>
            <person name="Singh R.P."/>
            <person name="Manchanda G."/>
            <person name="Maurya I.K."/>
            <person name="Joshi N.K."/>
            <person name="Srivastava A.K."/>
        </authorList>
    </citation>
    <scope>NUCLEOTIDE SEQUENCE [LARGE SCALE GENOMIC DNA]</scope>
    <source>
        <strain evidence="3 4">YS-16</strain>
    </source>
</reference>
<feature type="transmembrane region" description="Helical" evidence="1">
    <location>
        <begin position="45"/>
        <end position="66"/>
    </location>
</feature>
<comment type="caution">
    <text evidence="3">The sequence shown here is derived from an EMBL/GenBank/DDBJ whole genome shotgun (WGS) entry which is preliminary data.</text>
</comment>
<keyword evidence="1" id="KW-1133">Transmembrane helix</keyword>
<dbReference type="RefSeq" id="WP_146306955.1">
    <property type="nucleotide sequence ID" value="NZ_VOHS01000026.1"/>
</dbReference>
<evidence type="ECO:0000313" key="3">
    <source>
        <dbReference type="EMBL" id="TWV98080.1"/>
    </source>
</evidence>
<accession>A0A5C6LPQ2</accession>
<feature type="chain" id="PRO_5022751545" evidence="2">
    <location>
        <begin position="22"/>
        <end position="86"/>
    </location>
</feature>
<gene>
    <name evidence="3" type="ORF">FEF09_21175</name>
</gene>
<dbReference type="AlphaFoldDB" id="A0A5C6LPQ2"/>
<dbReference type="PROSITE" id="PS51257">
    <property type="entry name" value="PROKAR_LIPOPROTEIN"/>
    <property type="match status" value="1"/>
</dbReference>
<keyword evidence="1" id="KW-0472">Membrane</keyword>
<sequence length="86" mass="9764">MLRKMLFSALLLMCCQQIVMACDACKKKQAVVFGGLTHGKTPDSDWDYLIVSVMVLIVVVTLFYSVKWLIRPGEQSADHIKQFILE</sequence>
<keyword evidence="1" id="KW-0812">Transmembrane</keyword>
<dbReference type="Proteomes" id="UP000318815">
    <property type="component" value="Unassembled WGS sequence"/>
</dbReference>
<evidence type="ECO:0000256" key="2">
    <source>
        <dbReference type="SAM" id="SignalP"/>
    </source>
</evidence>
<evidence type="ECO:0000313" key="4">
    <source>
        <dbReference type="Proteomes" id="UP000318815"/>
    </source>
</evidence>
<dbReference type="OrthoDB" id="678322at2"/>
<keyword evidence="2" id="KW-0732">Signal</keyword>
<organism evidence="3 4">
    <name type="scientific">Chitinophaga pinensis</name>
    <dbReference type="NCBI Taxonomy" id="79329"/>
    <lineage>
        <taxon>Bacteria</taxon>
        <taxon>Pseudomonadati</taxon>
        <taxon>Bacteroidota</taxon>
        <taxon>Chitinophagia</taxon>
        <taxon>Chitinophagales</taxon>
        <taxon>Chitinophagaceae</taxon>
        <taxon>Chitinophaga</taxon>
    </lineage>
</organism>
<protein>
    <submittedName>
        <fullName evidence="3">Uncharacterized protein</fullName>
    </submittedName>
</protein>
<evidence type="ECO:0000256" key="1">
    <source>
        <dbReference type="SAM" id="Phobius"/>
    </source>
</evidence>